<protein>
    <submittedName>
        <fullName evidence="2">Uncharacterized protein</fullName>
    </submittedName>
</protein>
<accession>A0A7R9DRK8</accession>
<evidence type="ECO:0000256" key="1">
    <source>
        <dbReference type="SAM" id="Coils"/>
    </source>
</evidence>
<dbReference type="EMBL" id="OD016501">
    <property type="protein sequence ID" value="CAD7418293.1"/>
    <property type="molecule type" value="Genomic_DNA"/>
</dbReference>
<evidence type="ECO:0000313" key="2">
    <source>
        <dbReference type="EMBL" id="CAD7418293.1"/>
    </source>
</evidence>
<gene>
    <name evidence="2" type="ORF">TPSB3V08_LOCUS12312</name>
</gene>
<proteinExistence type="predicted"/>
<name>A0A7R9DRK8_TIMPO</name>
<organism evidence="2">
    <name type="scientific">Timema poppense</name>
    <name type="common">Walking stick</name>
    <dbReference type="NCBI Taxonomy" id="170557"/>
    <lineage>
        <taxon>Eukaryota</taxon>
        <taxon>Metazoa</taxon>
        <taxon>Ecdysozoa</taxon>
        <taxon>Arthropoda</taxon>
        <taxon>Hexapoda</taxon>
        <taxon>Insecta</taxon>
        <taxon>Pterygota</taxon>
        <taxon>Neoptera</taxon>
        <taxon>Polyneoptera</taxon>
        <taxon>Phasmatodea</taxon>
        <taxon>Timematodea</taxon>
        <taxon>Timematoidea</taxon>
        <taxon>Timematidae</taxon>
        <taxon>Timema</taxon>
    </lineage>
</organism>
<feature type="coiled-coil region" evidence="1">
    <location>
        <begin position="14"/>
        <end position="48"/>
    </location>
</feature>
<keyword evidence="1" id="KW-0175">Coiled coil</keyword>
<dbReference type="AlphaFoldDB" id="A0A7R9DRK8"/>
<sequence>MISDASEYYENLSREDLLNHLKRETCLRHQLEQELKEREQFIQELQQRILELRPKQQASVEIANTPVSYFLACVTYPLS</sequence>
<reference evidence="2" key="1">
    <citation type="submission" date="2020-11" db="EMBL/GenBank/DDBJ databases">
        <authorList>
            <person name="Tran Van P."/>
        </authorList>
    </citation>
    <scope>NUCLEOTIDE SEQUENCE</scope>
</reference>